<evidence type="ECO:0000313" key="2">
    <source>
        <dbReference type="Proteomes" id="UP000612585"/>
    </source>
</evidence>
<protein>
    <submittedName>
        <fullName evidence="1">Uncharacterized protein</fullName>
    </submittedName>
</protein>
<dbReference type="AlphaFoldDB" id="A0A8J3ZJJ9"/>
<accession>A0A8J3ZJJ9</accession>
<organism evidence="1 2">
    <name type="scientific">Virgisporangium aurantiacum</name>
    <dbReference type="NCBI Taxonomy" id="175570"/>
    <lineage>
        <taxon>Bacteria</taxon>
        <taxon>Bacillati</taxon>
        <taxon>Actinomycetota</taxon>
        <taxon>Actinomycetes</taxon>
        <taxon>Micromonosporales</taxon>
        <taxon>Micromonosporaceae</taxon>
        <taxon>Virgisporangium</taxon>
    </lineage>
</organism>
<name>A0A8J3ZJJ9_9ACTN</name>
<dbReference type="Gene3D" id="1.10.287.1060">
    <property type="entry name" value="ESAT-6-like"/>
    <property type="match status" value="1"/>
</dbReference>
<evidence type="ECO:0000313" key="1">
    <source>
        <dbReference type="EMBL" id="GIJ62633.1"/>
    </source>
</evidence>
<dbReference type="RefSeq" id="WP_204008406.1">
    <property type="nucleotide sequence ID" value="NZ_BOPG01000081.1"/>
</dbReference>
<sequence>MSDGDLAYEHSQIEAMCAELKRLVNSIDTQLAQDVEAEFKVLLQDRNFAGLAAGAFNTASTAWNGKCVEYSGTLDRLQLAVHNASTDLNKEDSSLQSLFNA</sequence>
<dbReference type="InterPro" id="IPR036689">
    <property type="entry name" value="ESAT-6-like_sf"/>
</dbReference>
<dbReference type="SUPFAM" id="SSF140453">
    <property type="entry name" value="EsxAB dimer-like"/>
    <property type="match status" value="1"/>
</dbReference>
<dbReference type="Proteomes" id="UP000612585">
    <property type="component" value="Unassembled WGS sequence"/>
</dbReference>
<comment type="caution">
    <text evidence="1">The sequence shown here is derived from an EMBL/GenBank/DDBJ whole genome shotgun (WGS) entry which is preliminary data.</text>
</comment>
<keyword evidence="2" id="KW-1185">Reference proteome</keyword>
<gene>
    <name evidence="1" type="ORF">Vau01_101490</name>
</gene>
<reference evidence="1" key="1">
    <citation type="submission" date="2021-01" db="EMBL/GenBank/DDBJ databases">
        <title>Whole genome shotgun sequence of Virgisporangium aurantiacum NBRC 16421.</title>
        <authorList>
            <person name="Komaki H."/>
            <person name="Tamura T."/>
        </authorList>
    </citation>
    <scope>NUCLEOTIDE SEQUENCE</scope>
    <source>
        <strain evidence="1">NBRC 16421</strain>
    </source>
</reference>
<proteinExistence type="predicted"/>
<dbReference type="EMBL" id="BOPG01000081">
    <property type="protein sequence ID" value="GIJ62633.1"/>
    <property type="molecule type" value="Genomic_DNA"/>
</dbReference>